<dbReference type="EMBL" id="CM001167">
    <property type="protein sequence ID" value="EGJ70555.1"/>
    <property type="molecule type" value="Genomic_DNA"/>
</dbReference>
<name>F3ZQP7_9BACE</name>
<dbReference type="OrthoDB" id="1523452at2"/>
<dbReference type="Pfam" id="PF08889">
    <property type="entry name" value="WbqC"/>
    <property type="match status" value="2"/>
</dbReference>
<protein>
    <submittedName>
        <fullName evidence="1">WbqC-like family protein</fullName>
    </submittedName>
</protein>
<dbReference type="HOGENOM" id="CLU_079350_1_0_10"/>
<reference evidence="1 2" key="1">
    <citation type="journal article" date="2011" name="Stand. Genomic Sci.">
        <title>Non-contiguous finished genome sequence of Bacteroides coprosuis type strain (PC139).</title>
        <authorList>
            <person name="Land M."/>
            <person name="Held B."/>
            <person name="Gronow S."/>
            <person name="Abt B."/>
            <person name="Lucas S."/>
            <person name="Del Rio T.G."/>
            <person name="Nolan M."/>
            <person name="Tice H."/>
            <person name="Cheng J.F."/>
            <person name="Pitluck S."/>
            <person name="Liolios K."/>
            <person name="Pagani I."/>
            <person name="Ivanova N."/>
            <person name="Mavromatis K."/>
            <person name="Mikhailova N."/>
            <person name="Pati A."/>
            <person name="Tapia R."/>
            <person name="Han C."/>
            <person name="Goodwin L."/>
            <person name="Chen A."/>
            <person name="Palaniappan K."/>
            <person name="Hauser L."/>
            <person name="Brambilla E.M."/>
            <person name="Rohde M."/>
            <person name="Goker M."/>
            <person name="Detter J.C."/>
            <person name="Woyke T."/>
            <person name="Bristow J."/>
            <person name="Eisen J.A."/>
            <person name="Markowitz V."/>
            <person name="Hugenholtz P."/>
            <person name="Kyrpides N.C."/>
            <person name="Klenk H.P."/>
            <person name="Lapidus A."/>
        </authorList>
    </citation>
    <scope>NUCLEOTIDE SEQUENCE [LARGE SCALE GENOMIC DNA]</scope>
    <source>
        <strain evidence="1 2">DSM 18011</strain>
    </source>
</reference>
<dbReference type="STRING" id="679937.Bcop_0336"/>
<dbReference type="InterPro" id="IPR014985">
    <property type="entry name" value="WbqC"/>
</dbReference>
<organism evidence="1 2">
    <name type="scientific">Bacteroides coprosuis DSM 18011</name>
    <dbReference type="NCBI Taxonomy" id="679937"/>
    <lineage>
        <taxon>Bacteria</taxon>
        <taxon>Pseudomonadati</taxon>
        <taxon>Bacteroidota</taxon>
        <taxon>Bacteroidia</taxon>
        <taxon>Bacteroidales</taxon>
        <taxon>Bacteroidaceae</taxon>
        <taxon>Bacteroides</taxon>
    </lineage>
</organism>
<sequence length="217" mass="25875">MSKTAYLSSAYLAPIQYYQKLASYPQCVIEKYDHYIKQTYRNRCYIAGAEGIHNLTIPITKPSTEKCYMRDIQISEHGNWQHMHWNAIISAYNNTPYFEFYESDFAPFYHNNKYQYLCDFNEALQELICKLIDLDINYTYTKEYKEAFSEAEIDFREIIHPKKDFSIADKEFDVVPYYQIFQEKHGFIPNLSIIDLLFNKGPESIFYLDKSLINQIK</sequence>
<proteinExistence type="predicted"/>
<accession>F3ZQP7</accession>
<keyword evidence="2" id="KW-1185">Reference proteome</keyword>
<dbReference type="Proteomes" id="UP000018439">
    <property type="component" value="Chromosome"/>
</dbReference>
<evidence type="ECO:0000313" key="2">
    <source>
        <dbReference type="Proteomes" id="UP000018439"/>
    </source>
</evidence>
<dbReference type="eggNOG" id="COG0224">
    <property type="taxonomic scope" value="Bacteria"/>
</dbReference>
<gene>
    <name evidence="1" type="ORF">Bcop_0336</name>
</gene>
<dbReference type="AlphaFoldDB" id="F3ZQP7"/>
<evidence type="ECO:0000313" key="1">
    <source>
        <dbReference type="EMBL" id="EGJ70555.1"/>
    </source>
</evidence>